<evidence type="ECO:0000256" key="3">
    <source>
        <dbReference type="ARBA" id="ARBA00022989"/>
    </source>
</evidence>
<dbReference type="InterPro" id="IPR011547">
    <property type="entry name" value="SLC26A/SulP_dom"/>
</dbReference>
<dbReference type="PANTHER" id="PTHR11814">
    <property type="entry name" value="SULFATE TRANSPORTER"/>
    <property type="match status" value="1"/>
</dbReference>
<keyword evidence="2 5" id="KW-0812">Transmembrane</keyword>
<dbReference type="Proteomes" id="UP001316803">
    <property type="component" value="Unassembled WGS sequence"/>
</dbReference>
<evidence type="ECO:0000256" key="5">
    <source>
        <dbReference type="SAM" id="Phobius"/>
    </source>
</evidence>
<feature type="transmembrane region" description="Helical" evidence="5">
    <location>
        <begin position="78"/>
        <end position="103"/>
    </location>
</feature>
<gene>
    <name evidence="7" type="ORF">OHC33_007031</name>
</gene>
<accession>A0AAN8I4I0</accession>
<dbReference type="InterPro" id="IPR002645">
    <property type="entry name" value="STAS_dom"/>
</dbReference>
<evidence type="ECO:0000256" key="4">
    <source>
        <dbReference type="ARBA" id="ARBA00023136"/>
    </source>
</evidence>
<feature type="domain" description="STAS" evidence="6">
    <location>
        <begin position="554"/>
        <end position="710"/>
    </location>
</feature>
<evidence type="ECO:0000259" key="6">
    <source>
        <dbReference type="PROSITE" id="PS50801"/>
    </source>
</evidence>
<reference evidence="7 8" key="1">
    <citation type="submission" date="2022-12" db="EMBL/GenBank/DDBJ databases">
        <title>Genomic features and morphological characterization of a novel Knufia sp. strain isolated from spacecraft assembly facility.</title>
        <authorList>
            <person name="Teixeira M."/>
            <person name="Chander A.M."/>
            <person name="Stajich J.E."/>
            <person name="Venkateswaran K."/>
        </authorList>
    </citation>
    <scope>NUCLEOTIDE SEQUENCE [LARGE SCALE GENOMIC DNA]</scope>
    <source>
        <strain evidence="7 8">FJI-L2-BK-P2</strain>
    </source>
</reference>
<feature type="transmembrane region" description="Helical" evidence="5">
    <location>
        <begin position="131"/>
        <end position="151"/>
    </location>
</feature>
<dbReference type="Pfam" id="PF00916">
    <property type="entry name" value="Sulfate_transp"/>
    <property type="match status" value="1"/>
</dbReference>
<feature type="transmembrane region" description="Helical" evidence="5">
    <location>
        <begin position="110"/>
        <end position="125"/>
    </location>
</feature>
<feature type="transmembrane region" description="Helical" evidence="5">
    <location>
        <begin position="274"/>
        <end position="297"/>
    </location>
</feature>
<proteinExistence type="predicted"/>
<dbReference type="InterPro" id="IPR036513">
    <property type="entry name" value="STAS_dom_sf"/>
</dbReference>
<feature type="transmembrane region" description="Helical" evidence="5">
    <location>
        <begin position="456"/>
        <end position="476"/>
    </location>
</feature>
<dbReference type="NCBIfam" id="TIGR00815">
    <property type="entry name" value="sulP"/>
    <property type="match status" value="1"/>
</dbReference>
<dbReference type="AlphaFoldDB" id="A0AAN8I4I0"/>
<comment type="subcellular location">
    <subcellularLocation>
        <location evidence="1">Membrane</location>
        <topology evidence="1">Multi-pass membrane protein</topology>
    </subcellularLocation>
</comment>
<keyword evidence="4 5" id="KW-0472">Membrane</keyword>
<dbReference type="Gene3D" id="3.30.750.24">
    <property type="entry name" value="STAS domain"/>
    <property type="match status" value="1"/>
</dbReference>
<comment type="caution">
    <text evidence="7">The sequence shown here is derived from an EMBL/GenBank/DDBJ whole genome shotgun (WGS) entry which is preliminary data.</text>
</comment>
<feature type="transmembrane region" description="Helical" evidence="5">
    <location>
        <begin position="429"/>
        <end position="449"/>
    </location>
</feature>
<evidence type="ECO:0000313" key="7">
    <source>
        <dbReference type="EMBL" id="KAK5951739.1"/>
    </source>
</evidence>
<protein>
    <recommendedName>
        <fullName evidence="6">STAS domain-containing protein</fullName>
    </recommendedName>
</protein>
<evidence type="ECO:0000256" key="1">
    <source>
        <dbReference type="ARBA" id="ARBA00004141"/>
    </source>
</evidence>
<evidence type="ECO:0000256" key="2">
    <source>
        <dbReference type="ARBA" id="ARBA00022692"/>
    </source>
</evidence>
<keyword evidence="3 5" id="KW-1133">Transmembrane helix</keyword>
<feature type="transmembrane region" description="Helical" evidence="5">
    <location>
        <begin position="163"/>
        <end position="183"/>
    </location>
</feature>
<dbReference type="EMBL" id="JAKLMC020000018">
    <property type="protein sequence ID" value="KAK5951739.1"/>
    <property type="molecule type" value="Genomic_DNA"/>
</dbReference>
<dbReference type="InterPro" id="IPR018045">
    <property type="entry name" value="S04_transporter_CS"/>
</dbReference>
<feature type="transmembrane region" description="Helical" evidence="5">
    <location>
        <begin position="407"/>
        <end position="423"/>
    </location>
</feature>
<dbReference type="InterPro" id="IPR001902">
    <property type="entry name" value="SLC26A/SulP_fam"/>
</dbReference>
<keyword evidence="8" id="KW-1185">Reference proteome</keyword>
<evidence type="ECO:0000313" key="8">
    <source>
        <dbReference type="Proteomes" id="UP001316803"/>
    </source>
</evidence>
<organism evidence="7 8">
    <name type="scientific">Knufia fluminis</name>
    <dbReference type="NCBI Taxonomy" id="191047"/>
    <lineage>
        <taxon>Eukaryota</taxon>
        <taxon>Fungi</taxon>
        <taxon>Dikarya</taxon>
        <taxon>Ascomycota</taxon>
        <taxon>Pezizomycotina</taxon>
        <taxon>Eurotiomycetes</taxon>
        <taxon>Chaetothyriomycetidae</taxon>
        <taxon>Chaetothyriales</taxon>
        <taxon>Trichomeriaceae</taxon>
        <taxon>Knufia</taxon>
    </lineage>
</organism>
<sequence length="800" mass="87224">MRSLKTALRGEKPPVQASEQRADIAATWGNAVDEPYFEKEPTVTEALKDLAPTADGITRYFRALFPCIGWLPRYNWRWLLGDCIAGLTVGLVVIPQAMAYALLATLSPDFGLYTSFAGAATYWLFGTSRDIVIGTTAVGSLLVGEIITHVHEARPGKYTSPEIAKALSFTTGAILFAIGLLRLGWVVEVIPYIPVSAFITSASITIMCTQFPTMMGIPGINSREEPYKVIINVLRNLGHTQLDAAIGVTCLVLLDVVRRICAKMEVRQPARKRLWATISSLRLTFAMLFYTLISFLVNRTLPPGDSKFQIVGHIEQGFVYAGPPRLDGDLISLIIPQAPIIIIILVIEHIAIAKNFGKQFGYEVVPSQEIMAQGTANMLGPFLGGYSCTGSFGASAVLSKAAVRTPLAGLFSALMLLLALYALTSVFYYIPRAALAGLIIHAVINLVASPKVVMKYWHFSPFECVIWVIGVIMAVFTGLETSIYITIGLSLLVLLVRLARTNGTFLGRVPIQQTSVKKTARMGDGSPGISEDPDQREHRDVYLALNRKDASNPDIVLASPHPGVFVYHFPEGFNYLNQALHLKTLTDYVYAQTRRTTPPSDMAKHDALWCDASTLSSKDMSLPILKAIVIDCSTINNIDITSVQGLVDARNALDRWASPSPVDWHFGGLRNRWSRRALATAGFGRFSEKDRHSLGNWMPIYSLTTAFGGATEADVSSEIRRRGERLNADDESNSSGKVVHVVKAEDADSEASSTETPVTGTISEKYEGLRPVFALDRPLFHADLEGAVEAAVANASSHSG</sequence>
<feature type="transmembrane region" description="Helical" evidence="5">
    <location>
        <begin position="330"/>
        <end position="352"/>
    </location>
</feature>
<name>A0AAN8I4I0_9EURO</name>
<dbReference type="GO" id="GO:0008271">
    <property type="term" value="F:secondary active sulfate transmembrane transporter activity"/>
    <property type="evidence" value="ECO:0007669"/>
    <property type="project" value="InterPro"/>
</dbReference>
<dbReference type="PROSITE" id="PS01130">
    <property type="entry name" value="SLC26A"/>
    <property type="match status" value="1"/>
</dbReference>
<dbReference type="PROSITE" id="PS50801">
    <property type="entry name" value="STAS"/>
    <property type="match status" value="1"/>
</dbReference>
<feature type="transmembrane region" description="Helical" evidence="5">
    <location>
        <begin position="189"/>
        <end position="208"/>
    </location>
</feature>
<dbReference type="GO" id="GO:0016020">
    <property type="term" value="C:membrane"/>
    <property type="evidence" value="ECO:0007669"/>
    <property type="project" value="UniProtKB-SubCell"/>
</dbReference>